<dbReference type="GO" id="GO:0020037">
    <property type="term" value="F:heme binding"/>
    <property type="evidence" value="ECO:0007669"/>
    <property type="project" value="UniProtKB-UniRule"/>
</dbReference>
<accession>A0A5C2S1M2</accession>
<keyword evidence="10" id="KW-1015">Disulfide bond</keyword>
<feature type="domain" description="Plant heme peroxidase family profile" evidence="12">
    <location>
        <begin position="138"/>
        <end position="309"/>
    </location>
</feature>
<feature type="binding site" evidence="8">
    <location>
        <position position="227"/>
    </location>
    <ligand>
        <name>Ca(2+)</name>
        <dbReference type="ChEBI" id="CHEBI:29108"/>
        <label>2</label>
    </ligand>
</feature>
<organism evidence="13 14">
    <name type="scientific">Lentinus tigrinus ALCF2SS1-6</name>
    <dbReference type="NCBI Taxonomy" id="1328759"/>
    <lineage>
        <taxon>Eukaryota</taxon>
        <taxon>Fungi</taxon>
        <taxon>Dikarya</taxon>
        <taxon>Basidiomycota</taxon>
        <taxon>Agaricomycotina</taxon>
        <taxon>Agaricomycetes</taxon>
        <taxon>Polyporales</taxon>
        <taxon>Polyporaceae</taxon>
        <taxon>Lentinus</taxon>
    </lineage>
</organism>
<evidence type="ECO:0000256" key="7">
    <source>
        <dbReference type="ARBA" id="ARBA00023180"/>
    </source>
</evidence>
<evidence type="ECO:0000256" key="10">
    <source>
        <dbReference type="PIRSR" id="PIRSR601621-4"/>
    </source>
</evidence>
<evidence type="ECO:0000256" key="9">
    <source>
        <dbReference type="PIRSR" id="PIRSR601621-3"/>
    </source>
</evidence>
<evidence type="ECO:0000256" key="5">
    <source>
        <dbReference type="ARBA" id="ARBA00023002"/>
    </source>
</evidence>
<dbReference type="GO" id="GO:0046872">
    <property type="term" value="F:metal ion binding"/>
    <property type="evidence" value="ECO:0007669"/>
    <property type="project" value="UniProtKB-UniRule"/>
</dbReference>
<keyword evidence="2 11" id="KW-0575">Peroxidase</keyword>
<evidence type="ECO:0000259" key="12">
    <source>
        <dbReference type="PROSITE" id="PS50873"/>
    </source>
</evidence>
<evidence type="ECO:0000313" key="14">
    <source>
        <dbReference type="Proteomes" id="UP000313359"/>
    </source>
</evidence>
<evidence type="ECO:0000256" key="11">
    <source>
        <dbReference type="RuleBase" id="RU363051"/>
    </source>
</evidence>
<evidence type="ECO:0000313" key="13">
    <source>
        <dbReference type="EMBL" id="RPD57405.1"/>
    </source>
</evidence>
<keyword evidence="11" id="KW-0732">Signal</keyword>
<dbReference type="PRINTS" id="PR00458">
    <property type="entry name" value="PEROXIDASE"/>
</dbReference>
<dbReference type="EMBL" id="ML122281">
    <property type="protein sequence ID" value="RPD57405.1"/>
    <property type="molecule type" value="Genomic_DNA"/>
</dbReference>
<feature type="binding site" evidence="8">
    <location>
        <position position="111"/>
    </location>
    <ligand>
        <name>Ca(2+)</name>
        <dbReference type="ChEBI" id="CHEBI:29108"/>
        <label>1</label>
    </ligand>
</feature>
<gene>
    <name evidence="13" type="ORF">L227DRAFT_655546</name>
</gene>
<proteinExistence type="inferred from homology"/>
<feature type="binding site" evidence="8">
    <location>
        <position position="229"/>
    </location>
    <ligand>
        <name>Ca(2+)</name>
        <dbReference type="ChEBI" id="CHEBI:29108"/>
        <label>2</label>
    </ligand>
</feature>
<dbReference type="PANTHER" id="PTHR31356:SF66">
    <property type="entry name" value="CATALASE-PEROXIDASE"/>
    <property type="match status" value="1"/>
</dbReference>
<dbReference type="STRING" id="1328759.A0A5C2S1M2"/>
<keyword evidence="8 11" id="KW-0106">Calcium</keyword>
<sequence length="309" mass="34140">MRGKHSAFSTLSRPSLSTLFSLWVFIIAAIHGAKAALTRRVVCPDAQEHRNQCRVLRSLPIRNNIVDSLFHKQCTEEPPPPSPESRFDLPRRVAFSPVGKAQGEFAGGGADGWTILFSETETNFHANLGTDDRCTTETTADFIQFAGAIGIAQCPGVPQLGFMFGRKDAAQAAPNGLVPEPFDTVDSILPRMLDVGFHDFQVVWLLSAHIVAAADRVDDIIPRTPFDSTPEIFDTQFFIETQLRGQTFPGQGGIQGEVMSHLHSDMCLQSYHLLARDSRTSCEWQSFTNDREKFPETFPDVMGDAADLD</sequence>
<evidence type="ECO:0000256" key="4">
    <source>
        <dbReference type="ARBA" id="ARBA00022723"/>
    </source>
</evidence>
<dbReference type="PRINTS" id="PR00462">
    <property type="entry name" value="LIGNINASE"/>
</dbReference>
<dbReference type="OrthoDB" id="2113341at2759"/>
<dbReference type="InterPro" id="IPR002016">
    <property type="entry name" value="Haem_peroxidase"/>
</dbReference>
<dbReference type="InterPro" id="IPR044831">
    <property type="entry name" value="Ccp1-like"/>
</dbReference>
<dbReference type="PROSITE" id="PS50873">
    <property type="entry name" value="PEROXIDASE_4"/>
    <property type="match status" value="1"/>
</dbReference>
<evidence type="ECO:0000256" key="2">
    <source>
        <dbReference type="ARBA" id="ARBA00022559"/>
    </source>
</evidence>
<keyword evidence="5 11" id="KW-0560">Oxidoreductase</keyword>
<evidence type="ECO:0000256" key="8">
    <source>
        <dbReference type="PIRSR" id="PIRSR601621-2"/>
    </source>
</evidence>
<evidence type="ECO:0000256" key="1">
    <source>
        <dbReference type="ARBA" id="ARBA00006089"/>
    </source>
</evidence>
<keyword evidence="3 8" id="KW-0349">Heme</keyword>
<dbReference type="AlphaFoldDB" id="A0A5C2S1M2"/>
<feature type="disulfide bond" evidence="10">
    <location>
        <begin position="74"/>
        <end position="154"/>
    </location>
</feature>
<dbReference type="Gene3D" id="1.10.520.10">
    <property type="match status" value="1"/>
</dbReference>
<dbReference type="InterPro" id="IPR010255">
    <property type="entry name" value="Haem_peroxidase_sf"/>
</dbReference>
<name>A0A5C2S1M2_9APHY</name>
<keyword evidence="7" id="KW-0325">Glycoprotein</keyword>
<feature type="binding site" evidence="8">
    <location>
        <position position="109"/>
    </location>
    <ligand>
        <name>Ca(2+)</name>
        <dbReference type="ChEBI" id="CHEBI:29108"/>
        <label>1</label>
    </ligand>
</feature>
<dbReference type="InterPro" id="IPR001621">
    <property type="entry name" value="Ligninase"/>
</dbReference>
<dbReference type="GO" id="GO:0004601">
    <property type="term" value="F:peroxidase activity"/>
    <property type="evidence" value="ECO:0007669"/>
    <property type="project" value="UniProtKB-KW"/>
</dbReference>
<feature type="signal peptide" evidence="11">
    <location>
        <begin position="1"/>
        <end position="35"/>
    </location>
</feature>
<dbReference type="SUPFAM" id="SSF48113">
    <property type="entry name" value="Heme-dependent peroxidases"/>
    <property type="match status" value="1"/>
</dbReference>
<evidence type="ECO:0000256" key="3">
    <source>
        <dbReference type="ARBA" id="ARBA00022617"/>
    </source>
</evidence>
<keyword evidence="4 8" id="KW-0479">Metal-binding</keyword>
<dbReference type="Gene3D" id="1.10.420.10">
    <property type="entry name" value="Peroxidase, domain 2"/>
    <property type="match status" value="1"/>
</dbReference>
<comment type="cofactor">
    <cofactor evidence="8 11">
        <name>Ca(2+)</name>
        <dbReference type="ChEBI" id="CHEBI:29108"/>
    </cofactor>
    <text evidence="8 11">Binds 2 calcium ions per subunit.</text>
</comment>
<keyword evidence="14" id="KW-1185">Reference proteome</keyword>
<protein>
    <recommendedName>
        <fullName evidence="11">Peroxidase</fullName>
        <ecNumber evidence="11">1.11.1.-</ecNumber>
    </recommendedName>
</protein>
<dbReference type="Pfam" id="PF00141">
    <property type="entry name" value="peroxidase"/>
    <property type="match status" value="1"/>
</dbReference>
<comment type="cofactor">
    <cofactor evidence="8">
        <name>heme b</name>
        <dbReference type="ChEBI" id="CHEBI:60344"/>
    </cofactor>
    <text evidence="8">Binds 1 heme b (iron(II)-protoporphyrin IX) group per subunit.</text>
</comment>
<dbReference type="GO" id="GO:0034599">
    <property type="term" value="P:cellular response to oxidative stress"/>
    <property type="evidence" value="ECO:0007669"/>
    <property type="project" value="InterPro"/>
</dbReference>
<dbReference type="Proteomes" id="UP000313359">
    <property type="component" value="Unassembled WGS sequence"/>
</dbReference>
<feature type="site" description="Transition state stabilizer" evidence="9">
    <location>
        <position position="86"/>
    </location>
</feature>
<dbReference type="PANTHER" id="PTHR31356">
    <property type="entry name" value="THYLAKOID LUMENAL 29 KDA PROTEIN, CHLOROPLASTIC-RELATED"/>
    <property type="match status" value="1"/>
</dbReference>
<dbReference type="GO" id="GO:0042744">
    <property type="term" value="P:hydrogen peroxide catabolic process"/>
    <property type="evidence" value="ECO:0007669"/>
    <property type="project" value="TreeGrafter"/>
</dbReference>
<feature type="chain" id="PRO_5023157591" description="Peroxidase" evidence="11">
    <location>
        <begin position="36"/>
        <end position="309"/>
    </location>
</feature>
<dbReference type="EC" id="1.11.1.-" evidence="11"/>
<dbReference type="GO" id="GO:0000302">
    <property type="term" value="P:response to reactive oxygen species"/>
    <property type="evidence" value="ECO:0007669"/>
    <property type="project" value="TreeGrafter"/>
</dbReference>
<keyword evidence="6 8" id="KW-0408">Iron</keyword>
<comment type="similarity">
    <text evidence="1 11">Belongs to the peroxidase family. Ligninase subfamily.</text>
</comment>
<feature type="binding site" evidence="8">
    <location>
        <position position="234"/>
    </location>
    <ligand>
        <name>Ca(2+)</name>
        <dbReference type="ChEBI" id="CHEBI:29108"/>
        <label>2</label>
    </ligand>
</feature>
<evidence type="ECO:0000256" key="6">
    <source>
        <dbReference type="ARBA" id="ARBA00023004"/>
    </source>
</evidence>
<reference evidence="13" key="1">
    <citation type="journal article" date="2018" name="Genome Biol. Evol.">
        <title>Genomics and development of Lentinus tigrinus, a white-rot wood-decaying mushroom with dimorphic fruiting bodies.</title>
        <authorList>
            <person name="Wu B."/>
            <person name="Xu Z."/>
            <person name="Knudson A."/>
            <person name="Carlson A."/>
            <person name="Chen N."/>
            <person name="Kovaka S."/>
            <person name="LaButti K."/>
            <person name="Lipzen A."/>
            <person name="Pennachio C."/>
            <person name="Riley R."/>
            <person name="Schakwitz W."/>
            <person name="Umezawa K."/>
            <person name="Ohm R.A."/>
            <person name="Grigoriev I.V."/>
            <person name="Nagy L.G."/>
            <person name="Gibbons J."/>
            <person name="Hibbett D."/>
        </authorList>
    </citation>
    <scope>NUCLEOTIDE SEQUENCE [LARGE SCALE GENOMIC DNA]</scope>
    <source>
        <strain evidence="13">ALCF2SS1-6</strain>
    </source>
</reference>
<feature type="binding site" description="axial binding residue" evidence="8">
    <location>
        <position position="209"/>
    </location>
    <ligand>
        <name>heme b</name>
        <dbReference type="ChEBI" id="CHEBI:60344"/>
    </ligand>
    <ligandPart>
        <name>Fe</name>
        <dbReference type="ChEBI" id="CHEBI:18248"/>
    </ligandPart>
</feature>